<keyword evidence="3" id="KW-1185">Reference proteome</keyword>
<comment type="caution">
    <text evidence="2">The sequence shown here is derived from an EMBL/GenBank/DDBJ whole genome shotgun (WGS) entry which is preliminary data.</text>
</comment>
<sequence length="385" mass="44410">MFSFPMATDLVSLRRGNHITLYVGSDNDWEGRLFCFERGSHSLVVQTPELKLPGCTHLNAPDFTSDEYRLYLSTFRFDLEKLSTMIESFVFGQENWAYLVARKDGSYRLQYREKVIRPISCPAWAPLIPETEMIYTKYINAEDREALWNGRVVDCFVGWNDRWRGLVDYAMRGHRLLDGLDLTYQVLGHIVRNGEIIGLMTEHAIDDRRVEYRDRAAVYAAITKVQSRGLIISLHESSINIHHGKVRLLCTQSVRKFSDVEDPEDAVSKFHWQDLSRIFRELREHVNPIPVLRIVQTDAVPFMRTPAPEKLLTTDSLFRIIAHITLALHNQEARDRDDVSTSRKAGPRRSGDKHGGLTLRPSRLLNHKLSHPYTPRRPLLTASDS</sequence>
<dbReference type="Proteomes" id="UP001222325">
    <property type="component" value="Unassembled WGS sequence"/>
</dbReference>
<proteinExistence type="predicted"/>
<evidence type="ECO:0000256" key="1">
    <source>
        <dbReference type="SAM" id="MobiDB-lite"/>
    </source>
</evidence>
<gene>
    <name evidence="2" type="ORF">B0H15DRAFT_834089</name>
</gene>
<evidence type="ECO:0000313" key="2">
    <source>
        <dbReference type="EMBL" id="KAJ7092483.1"/>
    </source>
</evidence>
<dbReference type="EMBL" id="JARJCN010000018">
    <property type="protein sequence ID" value="KAJ7092483.1"/>
    <property type="molecule type" value="Genomic_DNA"/>
</dbReference>
<organism evidence="2 3">
    <name type="scientific">Mycena belliarum</name>
    <dbReference type="NCBI Taxonomy" id="1033014"/>
    <lineage>
        <taxon>Eukaryota</taxon>
        <taxon>Fungi</taxon>
        <taxon>Dikarya</taxon>
        <taxon>Basidiomycota</taxon>
        <taxon>Agaricomycotina</taxon>
        <taxon>Agaricomycetes</taxon>
        <taxon>Agaricomycetidae</taxon>
        <taxon>Agaricales</taxon>
        <taxon>Marasmiineae</taxon>
        <taxon>Mycenaceae</taxon>
        <taxon>Mycena</taxon>
    </lineage>
</organism>
<reference evidence="2" key="1">
    <citation type="submission" date="2023-03" db="EMBL/GenBank/DDBJ databases">
        <title>Massive genome expansion in bonnet fungi (Mycena s.s.) driven by repeated elements and novel gene families across ecological guilds.</title>
        <authorList>
            <consortium name="Lawrence Berkeley National Laboratory"/>
            <person name="Harder C.B."/>
            <person name="Miyauchi S."/>
            <person name="Viragh M."/>
            <person name="Kuo A."/>
            <person name="Thoen E."/>
            <person name="Andreopoulos B."/>
            <person name="Lu D."/>
            <person name="Skrede I."/>
            <person name="Drula E."/>
            <person name="Henrissat B."/>
            <person name="Morin E."/>
            <person name="Kohler A."/>
            <person name="Barry K."/>
            <person name="LaButti K."/>
            <person name="Morin E."/>
            <person name="Salamov A."/>
            <person name="Lipzen A."/>
            <person name="Mereny Z."/>
            <person name="Hegedus B."/>
            <person name="Baldrian P."/>
            <person name="Stursova M."/>
            <person name="Weitz H."/>
            <person name="Taylor A."/>
            <person name="Grigoriev I.V."/>
            <person name="Nagy L.G."/>
            <person name="Martin F."/>
            <person name="Kauserud H."/>
        </authorList>
    </citation>
    <scope>NUCLEOTIDE SEQUENCE</scope>
    <source>
        <strain evidence="2">CBHHK173m</strain>
    </source>
</reference>
<dbReference type="AlphaFoldDB" id="A0AAD6U6C6"/>
<name>A0AAD6U6C6_9AGAR</name>
<feature type="compositionally biased region" description="Basic and acidic residues" evidence="1">
    <location>
        <begin position="332"/>
        <end position="341"/>
    </location>
</feature>
<feature type="region of interest" description="Disordered" evidence="1">
    <location>
        <begin position="332"/>
        <end position="385"/>
    </location>
</feature>
<evidence type="ECO:0000313" key="3">
    <source>
        <dbReference type="Proteomes" id="UP001222325"/>
    </source>
</evidence>
<protein>
    <submittedName>
        <fullName evidence="2">Uncharacterized protein</fullName>
    </submittedName>
</protein>
<accession>A0AAD6U6C6</accession>